<proteinExistence type="predicted"/>
<organism evidence="2 3">
    <name type="scientific">Schaalia cardiffensis F0333</name>
    <dbReference type="NCBI Taxonomy" id="888050"/>
    <lineage>
        <taxon>Bacteria</taxon>
        <taxon>Bacillati</taxon>
        <taxon>Actinomycetota</taxon>
        <taxon>Actinomycetes</taxon>
        <taxon>Actinomycetales</taxon>
        <taxon>Actinomycetaceae</taxon>
        <taxon>Schaalia</taxon>
    </lineage>
</organism>
<dbReference type="Proteomes" id="UP000013015">
    <property type="component" value="Unassembled WGS sequence"/>
</dbReference>
<name>N6X1Y1_9ACTO</name>
<protein>
    <submittedName>
        <fullName evidence="2">Uncharacterized protein</fullName>
    </submittedName>
</protein>
<evidence type="ECO:0000313" key="2">
    <source>
        <dbReference type="EMBL" id="ENO17726.1"/>
    </source>
</evidence>
<keyword evidence="3" id="KW-1185">Reference proteome</keyword>
<dbReference type="HOGENOM" id="CLU_2327543_0_0_11"/>
<accession>N6X1Y1</accession>
<dbReference type="AlphaFoldDB" id="N6X1Y1"/>
<comment type="caution">
    <text evidence="2">The sequence shown here is derived from an EMBL/GenBank/DDBJ whole genome shotgun (WGS) entry which is preliminary data.</text>
</comment>
<sequence>MSGVGAASRPQTRHLESPRKNRSFRASPVLYTPTATTQCARVVASVLAVADDCSDKALIESFTHLPRAENAGSAELLSLRKDRLILAGVSAARSARRP</sequence>
<gene>
    <name evidence="2" type="ORF">HMPREF9004_1636</name>
</gene>
<evidence type="ECO:0000256" key="1">
    <source>
        <dbReference type="SAM" id="MobiDB-lite"/>
    </source>
</evidence>
<dbReference type="EMBL" id="AQHZ01000024">
    <property type="protein sequence ID" value="ENO17726.1"/>
    <property type="molecule type" value="Genomic_DNA"/>
</dbReference>
<feature type="region of interest" description="Disordered" evidence="1">
    <location>
        <begin position="1"/>
        <end position="26"/>
    </location>
</feature>
<dbReference type="STRING" id="888050.HMPREF9004_1636"/>
<evidence type="ECO:0000313" key="3">
    <source>
        <dbReference type="Proteomes" id="UP000013015"/>
    </source>
</evidence>
<reference evidence="2 3" key="1">
    <citation type="submission" date="2013-03" db="EMBL/GenBank/DDBJ databases">
        <title>Reference genome for the Human Microbiome Project.</title>
        <authorList>
            <person name="Aqrawi P."/>
            <person name="Ayvaz T."/>
            <person name="Bess C."/>
            <person name="Blankenburg K."/>
            <person name="Coyle M."/>
            <person name="Deng J."/>
            <person name="Forbes L."/>
            <person name="Fowler G."/>
            <person name="Francisco L."/>
            <person name="Fu Q."/>
            <person name="Gibbs R."/>
            <person name="Gross S."/>
            <person name="Gubbala S."/>
            <person name="Hale W."/>
            <person name="Hemphill L."/>
            <person name="Highlander S."/>
            <person name="Hirani K."/>
            <person name="Jackson L."/>
            <person name="Jakkamsetti A."/>
            <person name="Javaid M."/>
            <person name="Jayaseelan J.C."/>
            <person name="Jiang H."/>
            <person name="Joshi V."/>
            <person name="Korchina V."/>
            <person name="Kovar C."/>
            <person name="Lara F."/>
            <person name="Lee S."/>
            <person name="Liu Y."/>
            <person name="Mata R."/>
            <person name="Mathew T."/>
            <person name="Munidasa M."/>
            <person name="Muzny D."/>
            <person name="Nazareth L."/>
            <person name="Ngo R."/>
            <person name="Nguyen L."/>
            <person name="Nguyen N."/>
            <person name="Okwuonu G."/>
            <person name="Ongeri F."/>
            <person name="Palculict T."/>
            <person name="Patil S."/>
            <person name="Petrosino J."/>
            <person name="Pham C."/>
            <person name="Pham P."/>
            <person name="Pu L.-L."/>
            <person name="Qin X."/>
            <person name="Qu J."/>
            <person name="Reid J."/>
            <person name="Ross M."/>
            <person name="Ruth R."/>
            <person name="Saada N."/>
            <person name="San Lucas F."/>
            <person name="Santibanez J."/>
            <person name="Shang Y."/>
            <person name="Simmons D."/>
            <person name="Song X.-Z."/>
            <person name="Tang L.-Y."/>
            <person name="Thornton R."/>
            <person name="Warren J."/>
            <person name="Weissenberger G."/>
            <person name="Wilczek-Boney K."/>
            <person name="Worley K."/>
            <person name="Youmans B."/>
            <person name="Zhang J."/>
            <person name="Zhang L."/>
            <person name="Zhao Z."/>
            <person name="Zhou C."/>
            <person name="Zhu D."/>
            <person name="Zhu Y."/>
        </authorList>
    </citation>
    <scope>NUCLEOTIDE SEQUENCE [LARGE SCALE GENOMIC DNA]</scope>
    <source>
        <strain evidence="2 3">F0333</strain>
    </source>
</reference>